<dbReference type="InterPro" id="IPR013229">
    <property type="entry name" value="PEGA"/>
</dbReference>
<gene>
    <name evidence="2" type="ordered locus">TON_1658</name>
</gene>
<dbReference type="PANTHER" id="PTHR36194">
    <property type="entry name" value="S-LAYER-LIKE PROTEIN"/>
    <property type="match status" value="1"/>
</dbReference>
<dbReference type="GeneID" id="7017327"/>
<dbReference type="Proteomes" id="UP000002727">
    <property type="component" value="Chromosome"/>
</dbReference>
<dbReference type="AlphaFoldDB" id="B6YUG3"/>
<dbReference type="RefSeq" id="WP_012572620.1">
    <property type="nucleotide sequence ID" value="NC_011529.1"/>
</dbReference>
<accession>B6YUG3</accession>
<organism evidence="2 3">
    <name type="scientific">Thermococcus onnurineus (strain NA1)</name>
    <dbReference type="NCBI Taxonomy" id="523850"/>
    <lineage>
        <taxon>Archaea</taxon>
        <taxon>Methanobacteriati</taxon>
        <taxon>Methanobacteriota</taxon>
        <taxon>Thermococci</taxon>
        <taxon>Thermococcales</taxon>
        <taxon>Thermococcaceae</taxon>
        <taxon>Thermococcus</taxon>
    </lineage>
</organism>
<dbReference type="EMBL" id="CP000855">
    <property type="protein sequence ID" value="ACJ17148.1"/>
    <property type="molecule type" value="Genomic_DNA"/>
</dbReference>
<name>B6YUG3_THEON</name>
<protein>
    <submittedName>
        <fullName evidence="2">S-layer-like protein</fullName>
    </submittedName>
</protein>
<dbReference type="PANTHER" id="PTHR36194:SF1">
    <property type="entry name" value="S-LAYER-LIKE PROTEIN"/>
    <property type="match status" value="1"/>
</dbReference>
<dbReference type="eggNOG" id="arCOG03264">
    <property type="taxonomic scope" value="Archaea"/>
</dbReference>
<dbReference type="PATRIC" id="fig|523850.10.peg.1671"/>
<dbReference type="KEGG" id="ton:TON_1658"/>
<dbReference type="STRING" id="523850.TON_1658"/>
<evidence type="ECO:0000313" key="2">
    <source>
        <dbReference type="EMBL" id="ACJ17148.1"/>
    </source>
</evidence>
<reference evidence="2 3" key="1">
    <citation type="journal article" date="2008" name="J. Bacteriol.">
        <title>The complete genome sequence of Thermococcus onnurineus NA1 reveals a mixed heterotrophic and carboxydotrophic metabolism.</title>
        <authorList>
            <person name="Lee H.S."/>
            <person name="Kang S.G."/>
            <person name="Bae S.S."/>
            <person name="Lim J.K."/>
            <person name="Cho Y."/>
            <person name="Kim Y.J."/>
            <person name="Jeon J.H."/>
            <person name="Cha S.S."/>
            <person name="Kwon K.K."/>
            <person name="Kim H.T."/>
            <person name="Park C.J."/>
            <person name="Lee H.W."/>
            <person name="Kim S.I."/>
            <person name="Chun J."/>
            <person name="Colwell R.R."/>
            <person name="Kim S.J."/>
            <person name="Lee J.H."/>
        </authorList>
    </citation>
    <scope>NUCLEOTIDE SEQUENCE [LARGE SCALE GENOMIC DNA]</scope>
    <source>
        <strain evidence="2 3">NA1</strain>
    </source>
</reference>
<dbReference type="HOGENOM" id="CLU_405794_0_0_2"/>
<dbReference type="OrthoDB" id="94332at2157"/>
<evidence type="ECO:0000259" key="1">
    <source>
        <dbReference type="Pfam" id="PF08308"/>
    </source>
</evidence>
<dbReference type="Pfam" id="PF08308">
    <property type="entry name" value="PEGA"/>
    <property type="match status" value="2"/>
</dbReference>
<dbReference type="SUPFAM" id="SSF82171">
    <property type="entry name" value="DPP6 N-terminal domain-like"/>
    <property type="match status" value="1"/>
</dbReference>
<proteinExistence type="predicted"/>
<feature type="domain" description="PEGA" evidence="1">
    <location>
        <begin position="563"/>
        <end position="628"/>
    </location>
</feature>
<keyword evidence="3" id="KW-1185">Reference proteome</keyword>
<sequence>MRRIVIVSLIIAFIIPGVFAGLLSQVFQMELENGGKMEAIVMHDRYLVFHVDNGASPSYLEILDLETNRTVFEDIYLGYGFGSFLITPDSRYVVFDINNRVYVYENDPWGYSVRSTFSLEGVRLNSFSNYLFFIPDTKELIVFVSEWVNSSIGYKSWLFVTDINGNIAFKKNVYWVRWAYTDGENVYFIDTDVRTEESRFVVLSLNGYNNYSISLGKLIVPQVLPVNDSCESVQSAGESNTPYFVIYGVPFNTGLGNYITCIRVDQEGIDVVYNSKYIDWEIRDLVFTNGSFYALARESGVSLGQLRVVRFNWDFSSPGILLSVPVHTMKGYSPSRYDIAVLDGYLVIALGLINWGTREGVGWIGVVDPSSGVLLWDQYLESLNGIVEPKIYGHYVVWNPPSIVGIPDNRFYVYSIDLSNLPSFVEVWAPVTSRVYLDGVFVGETPLRLNVSPGIHTFRIVEELYYPYNITLNVESGRGYLLDADLRPLEGVLSVLSSPEAIVIIDGHGNFTAPFNLTLAPGKYLLKFQSAEYPEQYMTITKIVQVFSNRTTVVSVSLPLVYSNLTIMSSPQGARIILNGSEVGITPMSVLLKPGLYNISLQLEGYKPFSTAIDLRSREFTINATLERLLLNNTAHQELADREHNTSSKETPSGNTICGPAFLVSLLLIMTFLGRRF</sequence>
<feature type="domain" description="PEGA" evidence="1">
    <location>
        <begin position="430"/>
        <end position="488"/>
    </location>
</feature>
<evidence type="ECO:0000313" key="3">
    <source>
        <dbReference type="Proteomes" id="UP000002727"/>
    </source>
</evidence>